<comment type="caution">
    <text evidence="2">The sequence shown here is derived from an EMBL/GenBank/DDBJ whole genome shotgun (WGS) entry which is preliminary data.</text>
</comment>
<evidence type="ECO:0000256" key="1">
    <source>
        <dbReference type="SAM" id="Phobius"/>
    </source>
</evidence>
<reference evidence="2" key="1">
    <citation type="journal article" date="2021" name="Sci. Rep.">
        <title>Diploid genomic architecture of Nitzschia inconspicua, an elite biomass production diatom.</title>
        <authorList>
            <person name="Oliver A."/>
            <person name="Podell S."/>
            <person name="Pinowska A."/>
            <person name="Traller J.C."/>
            <person name="Smith S.R."/>
            <person name="McClure R."/>
            <person name="Beliaev A."/>
            <person name="Bohutskyi P."/>
            <person name="Hill E.A."/>
            <person name="Rabines A."/>
            <person name="Zheng H."/>
            <person name="Allen L.Z."/>
            <person name="Kuo A."/>
            <person name="Grigoriev I.V."/>
            <person name="Allen A.E."/>
            <person name="Hazlebeck D."/>
            <person name="Allen E.E."/>
        </authorList>
    </citation>
    <scope>NUCLEOTIDE SEQUENCE</scope>
    <source>
        <strain evidence="2">Hildebrandi</strain>
    </source>
</reference>
<keyword evidence="1" id="KW-0472">Membrane</keyword>
<keyword evidence="1" id="KW-0812">Transmembrane</keyword>
<dbReference type="EMBL" id="JAGRRH010000013">
    <property type="protein sequence ID" value="KAG7359843.1"/>
    <property type="molecule type" value="Genomic_DNA"/>
</dbReference>
<keyword evidence="1" id="KW-1133">Transmembrane helix</keyword>
<evidence type="ECO:0000313" key="2">
    <source>
        <dbReference type="EMBL" id="KAG7359843.1"/>
    </source>
</evidence>
<dbReference type="AlphaFoldDB" id="A0A9K3LD44"/>
<feature type="transmembrane region" description="Helical" evidence="1">
    <location>
        <begin position="188"/>
        <end position="206"/>
    </location>
</feature>
<gene>
    <name evidence="2" type="ORF">IV203_034941</name>
</gene>
<proteinExistence type="predicted"/>
<reference evidence="2" key="2">
    <citation type="submission" date="2021-04" db="EMBL/GenBank/DDBJ databases">
        <authorList>
            <person name="Podell S."/>
        </authorList>
    </citation>
    <scope>NUCLEOTIDE SEQUENCE</scope>
    <source>
        <strain evidence="2">Hildebrandi</strain>
    </source>
</reference>
<feature type="transmembrane region" description="Helical" evidence="1">
    <location>
        <begin position="212"/>
        <end position="231"/>
    </location>
</feature>
<protein>
    <submittedName>
        <fullName evidence="2">Uncharacterized protein</fullName>
    </submittedName>
</protein>
<dbReference type="OrthoDB" id="53302at2759"/>
<sequence>MDVELAKKETQDAVTQVKRTSLEAAQVELERQGLSCNLVSERLLVGVSSVCRWDVEAKMEVIAFVQRVPGMLTHEKILQDLKSLPSWVEQHKVGDKCPPFGFGRCRLKLLVYYADYVAQEAAYEITRTARPREWCGSTFLAAQDAEGKSYILDRGSAPVWGRAFYPELRYRAERLTGGSINALQPPGFPWWIKIFGLVTYLYIFFMAFQIPWILLVFFGTLLLHFLIAALCQSWHDRKQKRKNDADDYLIGHGAYYSDDGDDSHFHVV</sequence>
<dbReference type="Proteomes" id="UP000693970">
    <property type="component" value="Unassembled WGS sequence"/>
</dbReference>
<organism evidence="2 3">
    <name type="scientific">Nitzschia inconspicua</name>
    <dbReference type="NCBI Taxonomy" id="303405"/>
    <lineage>
        <taxon>Eukaryota</taxon>
        <taxon>Sar</taxon>
        <taxon>Stramenopiles</taxon>
        <taxon>Ochrophyta</taxon>
        <taxon>Bacillariophyta</taxon>
        <taxon>Bacillariophyceae</taxon>
        <taxon>Bacillariophycidae</taxon>
        <taxon>Bacillariales</taxon>
        <taxon>Bacillariaceae</taxon>
        <taxon>Nitzschia</taxon>
    </lineage>
</organism>
<evidence type="ECO:0000313" key="3">
    <source>
        <dbReference type="Proteomes" id="UP000693970"/>
    </source>
</evidence>
<accession>A0A9K3LD44</accession>
<keyword evidence="3" id="KW-1185">Reference proteome</keyword>
<name>A0A9K3LD44_9STRA</name>